<dbReference type="OrthoDB" id="2225686at2759"/>
<dbReference type="EMBL" id="KV921863">
    <property type="protein sequence ID" value="ORE10657.1"/>
    <property type="molecule type" value="Genomic_DNA"/>
</dbReference>
<dbReference type="AlphaFoldDB" id="A0A1X0RF57"/>
<accession>A0A1X0RF57</accession>
<organism evidence="1">
    <name type="scientific">Rhizopus microsporus var. microsporus</name>
    <dbReference type="NCBI Taxonomy" id="86635"/>
    <lineage>
        <taxon>Eukaryota</taxon>
        <taxon>Fungi</taxon>
        <taxon>Fungi incertae sedis</taxon>
        <taxon>Mucoromycota</taxon>
        <taxon>Mucoromycotina</taxon>
        <taxon>Mucoromycetes</taxon>
        <taxon>Mucorales</taxon>
        <taxon>Mucorineae</taxon>
        <taxon>Rhizopodaceae</taxon>
        <taxon>Rhizopus</taxon>
    </lineage>
</organism>
<name>A0A1X0RF57_RHIZD</name>
<reference evidence="1" key="1">
    <citation type="journal article" date="2016" name="Proc. Natl. Acad. Sci. U.S.A.">
        <title>Lipid metabolic changes in an early divergent fungus govern the establishment of a mutualistic symbiosis with endobacteria.</title>
        <authorList>
            <person name="Lastovetsky O.A."/>
            <person name="Gaspar M.L."/>
            <person name="Mondo S.J."/>
            <person name="LaButti K.M."/>
            <person name="Sandor L."/>
            <person name="Grigoriev I.V."/>
            <person name="Henry S.A."/>
            <person name="Pawlowska T.E."/>
        </authorList>
    </citation>
    <scope>NUCLEOTIDE SEQUENCE [LARGE SCALE GENOMIC DNA]</scope>
    <source>
        <strain evidence="1">ATCC 52814</strain>
    </source>
</reference>
<protein>
    <submittedName>
        <fullName evidence="1">Uncharacterized protein</fullName>
    </submittedName>
</protein>
<evidence type="ECO:0000313" key="1">
    <source>
        <dbReference type="EMBL" id="ORE10657.1"/>
    </source>
</evidence>
<dbReference type="VEuPathDB" id="FungiDB:BCV72DRAFT_332760"/>
<sequence length="669" mass="76553">MSFQIFYEDGHGNAVGEYETVSSHTQYLHNQPQENNFDVGSMADENAKDDDKARFFKLMFEKVMRTSAAVKQLGIHHKKTGRSRILQEEHKQVILEYIDKDLSAILEQVMERLVQKFQDLKVSKSTIYNFIRTERSTPSSFDSSAMRTSSSLAPGDRILAVKSSVDGIGWNHLHRKTLESFVECRPNFVFAQQSAIMEGTKIYTAYVNNVHLRFGQHLRCAVNVLLDIRQQTAGLRRDLSIQVMDDDEIKHCIRQDIILPAQIFKQAISQQTIDMEQPPQERIYMEALEALQPVFDTYNEGYSFGQQGLYYDIKRNLVNHLKAFYQLSRLFEHLARFFAKTSWEFDGLMLSINWTTNAELSTLIQKPSSRKKVDNLDSVALFKLMALVSPFSRRGSTGKQDTRQGSQWSMKLLLSPHHYPNDLAPFFSDADLVATLCCMQSKDAIINLIRKLSDAALDQGLREMEQNTRFVEPFLCGLFDDPSQGIFFRWLDERTMEVKKKDTLTNMRLGITITCARGVHWAVSSAYGVAKPTVESDNNFMLCCDLMRVTIFCKDALDEYSVDGVLGIQVVGNRVSFYGMTLPSTGLYSFYELVAVTIPNTIRDLSKLVMDMPYLFLVLDVFHRLCKPPSEPHDTASHRLTISQTIYQGLFSGSKDRSRVCRLNQRQKI</sequence>
<proteinExistence type="predicted"/>
<gene>
    <name evidence="1" type="ORF">BCV72DRAFT_332760</name>
</gene>
<dbReference type="Proteomes" id="UP000242414">
    <property type="component" value="Unassembled WGS sequence"/>
</dbReference>